<dbReference type="GO" id="GO:0005737">
    <property type="term" value="C:cytoplasm"/>
    <property type="evidence" value="ECO:0007669"/>
    <property type="project" value="UniProtKB-SubCell"/>
</dbReference>
<keyword evidence="2" id="KW-0963">Cytoplasm</keyword>
<dbReference type="GeneID" id="8248866"/>
<keyword evidence="9" id="KW-1185">Reference proteome</keyword>
<dbReference type="AlphaFoldDB" id="C1EGW0"/>
<evidence type="ECO:0000256" key="3">
    <source>
        <dbReference type="ARBA" id="ARBA00023284"/>
    </source>
</evidence>
<comment type="similarity">
    <text evidence="4">Belongs to the peroxiredoxin-like PRXL2 family. PRXL2A subfamily.</text>
</comment>
<dbReference type="RefSeq" id="XP_002506139.1">
    <property type="nucleotide sequence ID" value="XM_002506093.1"/>
</dbReference>
<evidence type="ECO:0000256" key="6">
    <source>
        <dbReference type="ARBA" id="ARBA00032058"/>
    </source>
</evidence>
<evidence type="ECO:0000256" key="1">
    <source>
        <dbReference type="ARBA" id="ARBA00004496"/>
    </source>
</evidence>
<comment type="subcellular location">
    <subcellularLocation>
        <location evidence="1">Cytoplasm</location>
    </subcellularLocation>
</comment>
<dbReference type="InterPro" id="IPR032801">
    <property type="entry name" value="PXL2A/B/C"/>
</dbReference>
<dbReference type="InParanoid" id="C1EGW0"/>
<proteinExistence type="inferred from homology"/>
<dbReference type="OMA" id="HKARTLW"/>
<name>C1EGW0_MICCC</name>
<evidence type="ECO:0000313" key="8">
    <source>
        <dbReference type="EMBL" id="ACO67397.1"/>
    </source>
</evidence>
<sequence length="142" mass="15577">MRLHALKPKFDALGCNLVCLLKENIPEQVESFLAGSGKHGEFWGADTPLYMDNDMAFFRALGGGKLRKGGLSSFLPFAGFWKRYAKIKDDVADHNLEGEGTIKGGLYVVSKAGIHYEHFEKDFGVVAPPEEVLAACEAVTKK</sequence>
<evidence type="ECO:0000256" key="5">
    <source>
        <dbReference type="ARBA" id="ARBA00023849"/>
    </source>
</evidence>
<dbReference type="STRING" id="296587.C1EGW0"/>
<protein>
    <recommendedName>
        <fullName evidence="5">Peroxiredoxin-like 2A</fullName>
    </recommendedName>
    <alternativeName>
        <fullName evidence="7">Peroxiredoxin-like 2 activated in M-CSF stimulated monocytes</fullName>
    </alternativeName>
    <alternativeName>
        <fullName evidence="6">Redox-regulatory protein FAM213A</fullName>
    </alternativeName>
</protein>
<reference evidence="8 9" key="1">
    <citation type="journal article" date="2009" name="Science">
        <title>Green evolution and dynamic adaptations revealed by genomes of the marine picoeukaryotes Micromonas.</title>
        <authorList>
            <person name="Worden A.Z."/>
            <person name="Lee J.H."/>
            <person name="Mock T."/>
            <person name="Rouze P."/>
            <person name="Simmons M.P."/>
            <person name="Aerts A.L."/>
            <person name="Allen A.E."/>
            <person name="Cuvelier M.L."/>
            <person name="Derelle E."/>
            <person name="Everett M.V."/>
            <person name="Foulon E."/>
            <person name="Grimwood J."/>
            <person name="Gundlach H."/>
            <person name="Henrissat B."/>
            <person name="Napoli C."/>
            <person name="McDonald S.M."/>
            <person name="Parker M.S."/>
            <person name="Rombauts S."/>
            <person name="Salamov A."/>
            <person name="Von Dassow P."/>
            <person name="Badger J.H."/>
            <person name="Coutinho P.M."/>
            <person name="Demir E."/>
            <person name="Dubchak I."/>
            <person name="Gentemann C."/>
            <person name="Eikrem W."/>
            <person name="Gready J.E."/>
            <person name="John U."/>
            <person name="Lanier W."/>
            <person name="Lindquist E.A."/>
            <person name="Lucas S."/>
            <person name="Mayer K.F."/>
            <person name="Moreau H."/>
            <person name="Not F."/>
            <person name="Otillar R."/>
            <person name="Panaud O."/>
            <person name="Pangilinan J."/>
            <person name="Paulsen I."/>
            <person name="Piegu B."/>
            <person name="Poliakov A."/>
            <person name="Robbens S."/>
            <person name="Schmutz J."/>
            <person name="Toulza E."/>
            <person name="Wyss T."/>
            <person name="Zelensky A."/>
            <person name="Zhou K."/>
            <person name="Armbrust E.V."/>
            <person name="Bhattacharya D."/>
            <person name="Goodenough U.W."/>
            <person name="Van de Peer Y."/>
            <person name="Grigoriev I.V."/>
        </authorList>
    </citation>
    <scope>NUCLEOTIDE SEQUENCE [LARGE SCALE GENOMIC DNA]</scope>
    <source>
        <strain evidence="9">RCC299 / NOUM17</strain>
    </source>
</reference>
<dbReference type="Pfam" id="PF13911">
    <property type="entry name" value="AhpC-TSA_2"/>
    <property type="match status" value="1"/>
</dbReference>
<evidence type="ECO:0000256" key="2">
    <source>
        <dbReference type="ARBA" id="ARBA00022490"/>
    </source>
</evidence>
<accession>C1EGW0</accession>
<evidence type="ECO:0000313" key="9">
    <source>
        <dbReference type="Proteomes" id="UP000002009"/>
    </source>
</evidence>
<dbReference type="OrthoDB" id="40334at2759"/>
<gene>
    <name evidence="8" type="ORF">MICPUN_109464</name>
</gene>
<keyword evidence="3" id="KW-0676">Redox-active center</keyword>
<dbReference type="eggNOG" id="KOG4498">
    <property type="taxonomic scope" value="Eukaryota"/>
</dbReference>
<dbReference type="PANTHER" id="PTHR28630:SF31">
    <property type="entry name" value="PEROXIREDOXIN-LIKE 2A"/>
    <property type="match status" value="1"/>
</dbReference>
<dbReference type="EMBL" id="CP001332">
    <property type="protein sequence ID" value="ACO67397.1"/>
    <property type="molecule type" value="Genomic_DNA"/>
</dbReference>
<evidence type="ECO:0000256" key="4">
    <source>
        <dbReference type="ARBA" id="ARBA00023787"/>
    </source>
</evidence>
<organism evidence="8 9">
    <name type="scientific">Micromonas commoda (strain RCC299 / NOUM17 / CCMP2709)</name>
    <name type="common">Picoplanktonic green alga</name>
    <dbReference type="NCBI Taxonomy" id="296587"/>
    <lineage>
        <taxon>Eukaryota</taxon>
        <taxon>Viridiplantae</taxon>
        <taxon>Chlorophyta</taxon>
        <taxon>Mamiellophyceae</taxon>
        <taxon>Mamiellales</taxon>
        <taxon>Mamiellaceae</taxon>
        <taxon>Micromonas</taxon>
    </lineage>
</organism>
<dbReference type="Proteomes" id="UP000002009">
    <property type="component" value="Chromosome 14"/>
</dbReference>
<evidence type="ECO:0000256" key="7">
    <source>
        <dbReference type="ARBA" id="ARBA00032129"/>
    </source>
</evidence>
<dbReference type="PANTHER" id="PTHR28630">
    <property type="match status" value="1"/>
</dbReference>
<dbReference type="KEGG" id="mis:MICPUN_109464"/>